<feature type="signal peptide" evidence="3">
    <location>
        <begin position="1"/>
        <end position="24"/>
    </location>
</feature>
<dbReference type="EMBL" id="JFDP01000037">
    <property type="protein sequence ID" value="KEZ23615.1"/>
    <property type="molecule type" value="Genomic_DNA"/>
</dbReference>
<dbReference type="RefSeq" id="WP_038102349.1">
    <property type="nucleotide sequence ID" value="NZ_JFDP01000037.1"/>
</dbReference>
<reference evidence="4 5" key="1">
    <citation type="submission" date="2014-02" db="EMBL/GenBank/DDBJ databases">
        <title>Genome sequence of Ureaplasma diversum strain 246.</title>
        <authorList>
            <person name="Sirand-Pugnet P."/>
            <person name="Breton M."/>
            <person name="Dordet-Frisoni E."/>
            <person name="Baranowski E."/>
            <person name="Barre A."/>
            <person name="Couture C."/>
            <person name="Dupuy V."/>
            <person name="Gaurivaud P."/>
            <person name="Jacob D."/>
            <person name="Lemaitre C."/>
            <person name="Manso-Silvan L."/>
            <person name="Nikolski M."/>
            <person name="Nouvel L.-X."/>
            <person name="Poumarat F."/>
            <person name="Tardy F."/>
            <person name="Thebault P."/>
            <person name="Theil S."/>
            <person name="Citti C."/>
            <person name="Thiaucourt F."/>
            <person name="Blanchard A."/>
        </authorList>
    </citation>
    <scope>NUCLEOTIDE SEQUENCE [LARGE SCALE GENOMIC DNA]</scope>
    <source>
        <strain evidence="4 5">NCTC 246</strain>
    </source>
</reference>
<comment type="caution">
    <text evidence="4">The sequence shown here is derived from an EMBL/GenBank/DDBJ whole genome shotgun (WGS) entry which is preliminary data.</text>
</comment>
<dbReference type="AlphaFoldDB" id="A0A084F073"/>
<evidence type="ECO:0000313" key="4">
    <source>
        <dbReference type="EMBL" id="KEZ23615.1"/>
    </source>
</evidence>
<accession>A0A084F073</accession>
<keyword evidence="3" id="KW-0732">Signal</keyword>
<evidence type="ECO:0000313" key="5">
    <source>
        <dbReference type="Proteomes" id="UP000028537"/>
    </source>
</evidence>
<proteinExistence type="inferred from homology"/>
<evidence type="ECO:0000256" key="3">
    <source>
        <dbReference type="SAM" id="SignalP"/>
    </source>
</evidence>
<dbReference type="Proteomes" id="UP000028537">
    <property type="component" value="Unassembled WGS sequence"/>
</dbReference>
<evidence type="ECO:0000256" key="2">
    <source>
        <dbReference type="SAM" id="MobiDB-lite"/>
    </source>
</evidence>
<dbReference type="Pfam" id="PF12506">
    <property type="entry name" value="DUF3713"/>
    <property type="match status" value="1"/>
</dbReference>
<organism evidence="4 5">
    <name type="scientific">Ureaplasma diversum NCTC 246</name>
    <dbReference type="NCBI Taxonomy" id="1188241"/>
    <lineage>
        <taxon>Bacteria</taxon>
        <taxon>Bacillati</taxon>
        <taxon>Mycoplasmatota</taxon>
        <taxon>Mycoplasmoidales</taxon>
        <taxon>Mycoplasmoidaceae</taxon>
        <taxon>Ureaplasma</taxon>
    </lineage>
</organism>
<feature type="chain" id="PRO_5001774910" description="Lipoprotein" evidence="3">
    <location>
        <begin position="25"/>
        <end position="1188"/>
    </location>
</feature>
<evidence type="ECO:0000256" key="1">
    <source>
        <dbReference type="ARBA" id="ARBA00010828"/>
    </source>
</evidence>
<evidence type="ECO:0008006" key="6">
    <source>
        <dbReference type="Google" id="ProtNLM"/>
    </source>
</evidence>
<feature type="compositionally biased region" description="Low complexity" evidence="2">
    <location>
        <begin position="382"/>
        <end position="408"/>
    </location>
</feature>
<feature type="compositionally biased region" description="Low complexity" evidence="2">
    <location>
        <begin position="418"/>
        <end position="441"/>
    </location>
</feature>
<name>A0A084F073_9BACT</name>
<keyword evidence="5" id="KW-1185">Reference proteome</keyword>
<sequence length="1188" mass="132620">MKLKKLFSVLGLSTLAASSLVAVAVACNNTTKTNSSTFSKIVNVNNGMFLTNDITTKQALKMALASDLGVNELNKAIAKQAIYFWAKTNQNPKISKQVTDRELELDNELKRHQTNVNNRFGKDANAVLQDGLFDPNGGTAASWKQINAYNHTYNLFTTELFEHFNQLISINNNNQLVLATDLSAEALLQKNEIVKSTNAGDRNKIVLDTSNPLTKKYAHFFNFLVDDYIANKLPLPTFNFEFKYDSLATQSIYNKKLFTNIPTNNQASNAYPFFLDASTDATKLNTTSHYVNVVKLINENKHLDANGFVNVDIKENNNVAINQQTLLLDQIKAREVLPTTNLAQLGAYMLLFNTLETNFKMIDKLDETNPLLNFVLKSEKATTAPTTPAAPSSPSTPSGSTSQASPSSPSSPAPAPAAPAGSQTNSSSTTKPVSSSETVTEQNQSGYVNLFYPLKLGDNDAFTGYLKDTIAVNQVVYVKDRNILLARTDKGVQIIGLNNFKTLKEAAAKGFSSLVNELKNHFLYQGALYNATNKPTPSAKAKGHNIKPELETYFKANQDRIIASYLAKHNNDQNNLFSASKEAINLNDQLIKIINLNNEISSVKSLQEHELALKGKVINYNKATNLNVDPKAFYNAGINVPINLTQTKEENKNPYYSLLRTFVSKTSNKTLQQLNTEFNSAIDSYVDPLNFEQLVKVYENSQVVSLDNYILNQVLNNFISSNQFEALLRASIYKKFLTPYFDLNTFHLKADNEAAKLFNQAIDTSIKLPLINANLSADLLKDSSNLDNVVNQITQYWNESYLLNGSYANQELRLKDYTKYINSLEALVVLAWLINHNNNQFTYDNLISYLKLLTANNQVIFLAWKGIENSLANPQFGNDPKQDLSFKKYQLSTSNPLNVYTLNKNDVYEVQNNEIKLKEDFLKNVTLNDAATYWNFTVDQNKQQYMNFLGLITKENQKTKVGPDFDKVSLYDKLVYTNKPNSKGAGALYGFGSKAKLKALVNSFVSYNEYKQLAKELFALNFDGTANIKFDQIVKNERKVISGSQTTNQATTTSLALNELKEIMNAGIDALPNEAFSRLEFSYVYNKLNPKASATITKANSNIKQTLAITQINQDDVLKIKNNNNQLNPALLANNQFFKMALDLAISDQALNIKALASLPETNKTVIFDKRVANNIQKVAPLITFNKN</sequence>
<gene>
    <name evidence="4" type="ORF">UDIV_2680</name>
</gene>
<comment type="similarity">
    <text evidence="1">Belongs to the MG307/MG309/MG338 family.</text>
</comment>
<feature type="region of interest" description="Disordered" evidence="2">
    <location>
        <begin position="382"/>
        <end position="441"/>
    </location>
</feature>
<dbReference type="PROSITE" id="PS51257">
    <property type="entry name" value="PROKAR_LIPOPROTEIN"/>
    <property type="match status" value="1"/>
</dbReference>
<protein>
    <recommendedName>
        <fullName evidence="6">Lipoprotein</fullName>
    </recommendedName>
</protein>
<dbReference type="InterPro" id="IPR022186">
    <property type="entry name" value="DUF3713"/>
</dbReference>
<dbReference type="eggNOG" id="ENOG502ZV82">
    <property type="taxonomic scope" value="Bacteria"/>
</dbReference>